<comment type="caution">
    <text evidence="1">The sequence shown here is derived from an EMBL/GenBank/DDBJ whole genome shotgun (WGS) entry which is preliminary data.</text>
</comment>
<reference evidence="1 2" key="1">
    <citation type="submission" date="2024-05" db="EMBL/GenBank/DDBJ databases">
        <title>Roseateles sp. 2.12 16S ribosomal RNA gene Genome sequencing and assembly.</title>
        <authorList>
            <person name="Woo H."/>
        </authorList>
    </citation>
    <scope>NUCLEOTIDE SEQUENCE [LARGE SCALE GENOMIC DNA]</scope>
    <source>
        <strain evidence="1 2">2.12</strain>
    </source>
</reference>
<protein>
    <submittedName>
        <fullName evidence="1">Uncharacterized protein</fullName>
    </submittedName>
</protein>
<name>A0ABV0GEF6_9BURK</name>
<dbReference type="RefSeq" id="WP_347609894.1">
    <property type="nucleotide sequence ID" value="NZ_JBDPZC010000005.1"/>
</dbReference>
<evidence type="ECO:0000313" key="1">
    <source>
        <dbReference type="EMBL" id="MEO3713439.1"/>
    </source>
</evidence>
<accession>A0ABV0GEF6</accession>
<evidence type="ECO:0000313" key="2">
    <source>
        <dbReference type="Proteomes" id="UP001462640"/>
    </source>
</evidence>
<sequence>MDLMVGMAVGLFLCAVAGTLMLSQWREHRHLLAETLLQQELRNAIALMRHEVHRSGADPAAHELMPERGRLPSRPAEAPRLQLLRGGAPIPDESAGDGLRLVYVRAEAGEARRRIERGFRLQGTQLQYLLEHSWQPWSDSNTVRFIRMEVRLAGSEGSLPDACPCAGSPREVRSCDTRLQAQTLHVLLVGQSRLDPHTVRSISSSIHVRNQRLEWTAASC</sequence>
<dbReference type="Proteomes" id="UP001462640">
    <property type="component" value="Unassembled WGS sequence"/>
</dbReference>
<proteinExistence type="predicted"/>
<organism evidence="1 2">
    <name type="scientific">Roseateles flavus</name>
    <dbReference type="NCBI Taxonomy" id="3149041"/>
    <lineage>
        <taxon>Bacteria</taxon>
        <taxon>Pseudomonadati</taxon>
        <taxon>Pseudomonadota</taxon>
        <taxon>Betaproteobacteria</taxon>
        <taxon>Burkholderiales</taxon>
        <taxon>Sphaerotilaceae</taxon>
        <taxon>Roseateles</taxon>
    </lineage>
</organism>
<keyword evidence="2" id="KW-1185">Reference proteome</keyword>
<gene>
    <name evidence="1" type="ORF">ABDJ40_11755</name>
</gene>
<dbReference type="EMBL" id="JBDPZC010000005">
    <property type="protein sequence ID" value="MEO3713439.1"/>
    <property type="molecule type" value="Genomic_DNA"/>
</dbReference>